<gene>
    <name evidence="1" type="ORF">LCI18_013424</name>
</gene>
<evidence type="ECO:0000313" key="1">
    <source>
        <dbReference type="EMBL" id="UPL02490.1"/>
    </source>
</evidence>
<keyword evidence="2" id="KW-1185">Reference proteome</keyword>
<reference evidence="1" key="1">
    <citation type="submission" date="2021-11" db="EMBL/GenBank/DDBJ databases">
        <title>Fusarium solani-melongenae Genome sequencing and assembly.</title>
        <authorList>
            <person name="Xie S."/>
            <person name="Huang L."/>
            <person name="Zhang X."/>
        </authorList>
    </citation>
    <scope>NUCLEOTIDE SEQUENCE</scope>
    <source>
        <strain evidence="1">CRI 24-3</strain>
    </source>
</reference>
<dbReference type="EMBL" id="CP090039">
    <property type="protein sequence ID" value="UPL02490.1"/>
    <property type="molecule type" value="Genomic_DNA"/>
</dbReference>
<protein>
    <submittedName>
        <fullName evidence="1">Uncharacterized protein</fullName>
    </submittedName>
</protein>
<evidence type="ECO:0000313" key="2">
    <source>
        <dbReference type="Proteomes" id="UP000830768"/>
    </source>
</evidence>
<proteinExistence type="predicted"/>
<dbReference type="Proteomes" id="UP000830768">
    <property type="component" value="Chromosome 11"/>
</dbReference>
<name>A0ACD3ZMB7_FUSSC</name>
<accession>A0ACD3ZMB7</accession>
<organism evidence="1 2">
    <name type="scientific">Fusarium solani subsp. cucurbitae</name>
    <name type="common">Neocosmosporum cucurbitae</name>
    <dbReference type="NCBI Taxonomy" id="2747967"/>
    <lineage>
        <taxon>Eukaryota</taxon>
        <taxon>Fungi</taxon>
        <taxon>Dikarya</taxon>
        <taxon>Ascomycota</taxon>
        <taxon>Pezizomycotina</taxon>
        <taxon>Sordariomycetes</taxon>
        <taxon>Hypocreomycetidae</taxon>
        <taxon>Hypocreales</taxon>
        <taxon>Nectriaceae</taxon>
        <taxon>Fusarium</taxon>
        <taxon>Fusarium solani species complex</taxon>
    </lineage>
</organism>
<sequence length="536" mass="58482">MSQLDSPDHPAKGTPSRDEAAIEGLGYHPAYRRVFKTLGSVGAVLSVASPNGVFVTSYYQFVYAGYWGLSWGWIIPAILMVSQPLAVAELCSAMPVNGAFYWWTAALGPKRVSRVLSFVAGWINCIALITSLASFSYAVASSWAIIISMLHPDWIPTNAQIMGVAMGLVILWGFLGALRMEKFTWLFIITTSIVVLINLTYVVALPTTHSVQDRRFATGAQVFGEYTNFSLWNKGVAVPMSMFTAAWVITGWQAPAFIVEETQNAQITAPKAIITSYASIAIGGAIVSLVTAFCTSDITAAATEPSGNPMFILVVDHWGLKLGAAFLMTLMSTIAMGGPSLLLTSASQVAAFARDGGLPFPHVFSYIHPRTNMPVATMGLLVVGALLILLFSLSVVARTIIYSLAVIANMMTYALPILLRLTCSHRFVPGPFNYGRLSKPIHLWALLVMVYFVIMECFPASPVWDAESFNYNWAILCGLLLVSMALWFGIRPRYTKFDLQIINGQMQQRGHTFIDSQVGDADEQGSRGKVSRKHDV</sequence>